<dbReference type="Proteomes" id="UP000256478">
    <property type="component" value="Unassembled WGS sequence"/>
</dbReference>
<dbReference type="RefSeq" id="WP_116006326.1">
    <property type="nucleotide sequence ID" value="NZ_QUOU01000001.1"/>
</dbReference>
<comment type="caution">
    <text evidence="1">The sequence shown here is derived from an EMBL/GenBank/DDBJ whole genome shotgun (WGS) entry which is preliminary data.</text>
</comment>
<protein>
    <submittedName>
        <fullName evidence="1">Uncharacterized protein</fullName>
    </submittedName>
</protein>
<organism evidence="1 2">
    <name type="scientific">Thalassotalea euphylliae</name>
    <dbReference type="NCBI Taxonomy" id="1655234"/>
    <lineage>
        <taxon>Bacteria</taxon>
        <taxon>Pseudomonadati</taxon>
        <taxon>Pseudomonadota</taxon>
        <taxon>Gammaproteobacteria</taxon>
        <taxon>Alteromonadales</taxon>
        <taxon>Colwelliaceae</taxon>
        <taxon>Thalassotalea</taxon>
    </lineage>
</organism>
<dbReference type="AlphaFoldDB" id="A0A3E0TKS0"/>
<accession>A0A3E0TKS0</accession>
<sequence length="146" mass="16709">MNKHTKLAIFIAPFLLLGGYIASDYYLEYRANQDKVIQLVPDGHCDVINEKCVFSAGDLLVNVFDKNGITGVNSTYPIDSAVLFIVDSKDQYQTYHLAMANSPYYWQQPTDLRERIPEKGEKQRLRMIVTIKGGKYISEFYSQTVQ</sequence>
<dbReference type="EMBL" id="QUOU01000001">
    <property type="protein sequence ID" value="REL25161.1"/>
    <property type="molecule type" value="Genomic_DNA"/>
</dbReference>
<evidence type="ECO:0000313" key="2">
    <source>
        <dbReference type="Proteomes" id="UP000256478"/>
    </source>
</evidence>
<reference evidence="1 2" key="1">
    <citation type="submission" date="2018-08" db="EMBL/GenBank/DDBJ databases">
        <title>Thalassotalea euphylliae genome.</title>
        <authorList>
            <person name="Summers S."/>
            <person name="Rice S.A."/>
            <person name="Freckelton M.L."/>
            <person name="Nedved B.T."/>
            <person name="Hadfield M.G."/>
        </authorList>
    </citation>
    <scope>NUCLEOTIDE SEQUENCE [LARGE SCALE GENOMIC DNA]</scope>
    <source>
        <strain evidence="1 2">H1</strain>
    </source>
</reference>
<proteinExistence type="predicted"/>
<name>A0A3E0TKS0_9GAMM</name>
<dbReference type="OrthoDB" id="5623789at2"/>
<gene>
    <name evidence="1" type="ORF">DXX93_00400</name>
</gene>
<evidence type="ECO:0000313" key="1">
    <source>
        <dbReference type="EMBL" id="REL25161.1"/>
    </source>
</evidence>